<dbReference type="EMBL" id="RCHS01001807">
    <property type="protein sequence ID" value="RMX51304.1"/>
    <property type="molecule type" value="Genomic_DNA"/>
</dbReference>
<dbReference type="Pfam" id="PF13086">
    <property type="entry name" value="AAA_11"/>
    <property type="match status" value="2"/>
</dbReference>
<feature type="compositionally biased region" description="Polar residues" evidence="6">
    <location>
        <begin position="806"/>
        <end position="827"/>
    </location>
</feature>
<comment type="caution">
    <text evidence="8">The sequence shown here is derived from an EMBL/GenBank/DDBJ whole genome shotgun (WGS) entry which is preliminary data.</text>
</comment>
<feature type="compositionally biased region" description="Basic residues" evidence="6">
    <location>
        <begin position="1"/>
        <end position="10"/>
    </location>
</feature>
<dbReference type="GO" id="GO:0031380">
    <property type="term" value="C:nuclear RNA-directed RNA polymerase complex"/>
    <property type="evidence" value="ECO:0007669"/>
    <property type="project" value="TreeGrafter"/>
</dbReference>
<dbReference type="PANTHER" id="PTHR10887:SF341">
    <property type="entry name" value="NFX1-TYPE ZINC FINGER-CONTAINING PROTEIN 1"/>
    <property type="match status" value="1"/>
</dbReference>
<dbReference type="SMART" id="SM00438">
    <property type="entry name" value="ZnF_NFX"/>
    <property type="match status" value="10"/>
</dbReference>
<feature type="compositionally biased region" description="Polar residues" evidence="6">
    <location>
        <begin position="1002"/>
        <end position="1011"/>
    </location>
</feature>
<organism evidence="8 9">
    <name type="scientific">Pocillopora damicornis</name>
    <name type="common">Cauliflower coral</name>
    <name type="synonym">Millepora damicornis</name>
    <dbReference type="NCBI Taxonomy" id="46731"/>
    <lineage>
        <taxon>Eukaryota</taxon>
        <taxon>Metazoa</taxon>
        <taxon>Cnidaria</taxon>
        <taxon>Anthozoa</taxon>
        <taxon>Hexacorallia</taxon>
        <taxon>Scleractinia</taxon>
        <taxon>Astrocoeniina</taxon>
        <taxon>Pocilloporidae</taxon>
        <taxon>Pocillopora</taxon>
    </lineage>
</organism>
<protein>
    <recommendedName>
        <fullName evidence="7">NF-X1-type domain-containing protein</fullName>
    </recommendedName>
</protein>
<keyword evidence="9" id="KW-1185">Reference proteome</keyword>
<dbReference type="GO" id="GO:0031048">
    <property type="term" value="P:regulatory ncRNA-mediated heterochromatin formation"/>
    <property type="evidence" value="ECO:0007669"/>
    <property type="project" value="TreeGrafter"/>
</dbReference>
<feature type="domain" description="NF-X1-type" evidence="7">
    <location>
        <begin position="1679"/>
        <end position="1700"/>
    </location>
</feature>
<feature type="compositionally biased region" description="Basic and acidic residues" evidence="6">
    <location>
        <begin position="991"/>
        <end position="1000"/>
    </location>
</feature>
<evidence type="ECO:0000256" key="4">
    <source>
        <dbReference type="ARBA" id="ARBA00022833"/>
    </source>
</evidence>
<dbReference type="InterPro" id="IPR041679">
    <property type="entry name" value="DNA2/NAM7-like_C"/>
</dbReference>
<proteinExistence type="predicted"/>
<feature type="compositionally biased region" description="Basic residues" evidence="6">
    <location>
        <begin position="1014"/>
        <end position="1027"/>
    </location>
</feature>
<keyword evidence="1" id="KW-0479">Metal-binding</keyword>
<feature type="region of interest" description="Disordered" evidence="6">
    <location>
        <begin position="806"/>
        <end position="828"/>
    </location>
</feature>
<feature type="domain" description="NF-X1-type" evidence="7">
    <location>
        <begin position="2183"/>
        <end position="2200"/>
    </location>
</feature>
<keyword evidence="3" id="KW-0863">Zinc-finger</keyword>
<evidence type="ECO:0000256" key="3">
    <source>
        <dbReference type="ARBA" id="ARBA00022771"/>
    </source>
</evidence>
<feature type="domain" description="NF-X1-type" evidence="7">
    <location>
        <begin position="1436"/>
        <end position="1458"/>
    </location>
</feature>
<dbReference type="Proteomes" id="UP000275408">
    <property type="component" value="Unassembled WGS sequence"/>
</dbReference>
<dbReference type="InterPro" id="IPR041677">
    <property type="entry name" value="DNA2/NAM7_AAA_11"/>
</dbReference>
<evidence type="ECO:0000256" key="5">
    <source>
        <dbReference type="SAM" id="Coils"/>
    </source>
</evidence>
<dbReference type="InterPro" id="IPR000967">
    <property type="entry name" value="Znf_NFX1"/>
</dbReference>
<sequence>MPWKKGRRKKDSKESEETEQRPPFTKTQEPHPFEQRVGACGTIADEIPDGNSRNLGRSHRGWNRPKPWENKNEGFRGRSRGKGGVNQEMIKAQRPGRVRDQKPWAQHQTRGKFSGKFHSLELKPLKDMDSIEVVRILNENMARLKYFLRSEEEDHNSDEFTMDLTCTLANACSAPPSEYKNKILACLKGSVFLSSKIPRLLDRIQGSTTLHGQESRKNLIQWLIVVFVKYLRHLPSSYADLPYDQLKRALEHSNIDGKDKLQNDLQDFKHARDDIIRGERQKHGKRYINKAGQKPPNDFRDIPVCPTSKEIRTQERPFLRKNITKGRYDDAEHYLDVQFRLLREDFLEPLREGIPEIVQNIPRRQRKQLMRNYPGARIFDKTFTKSGITYKVQFDTTKFDTRKWAHSKRLIFGSFLCLSKDNFETMLFATVFDRKPFELVKGRIDIRFIEGQDIFGIEKLKCDYQMVESPAYFEAYRHVLTGLKELDEATMPFKKYLVECSEEVNPPEYLRRKDTHDPVCYDLRLALDVPELVNASAVPILQPEAWPSVEILPLNNSQLEALKTALTTEFSVIQGPPGTGKTYVGAKIVRCLLGNRETWDPEGISPMLMVCYTNHALDQFLEKVLEFLPKKEIIRVGGRCKSQQLEECNLKLFTRKYKMHARRRELEDMIDQKYTDTTEWRELLAKADTVLLEFDDLEELLNAEHIEQLYNAVFPHNAASECRTPSNTFKLWLCSNKQMNSFNQQVRSKESEMNICEEILVLPDNDGGNDDSAPYDNTSLTMSLDFEQSNSKNQLTVGSGNSTLSSVSIAGNTSPKKPNETAESNASDIYPKIEKDFSLALREFMETPLEDTIPERISGQHRGKLAESGAFQAISDTNNAPVSKSLKESNEEEDIPQVEKCQTLTDNKEESTEEITDVFEEKIAIEKEADLIQDQRRIHGEEEFLPVMLRKAGELKSQSYNKEEGILDQEEGWEVVNYRKKGKNLFAWKPAGDENSKEGMENASNANDANQTKPTKKKKKKKKNKNKKTTVIITADIGSIKTDLEKVTTMSSDEAMTIENIWLLSPSDRLRLYLSWVESYRERYRAEINRSEQEYQQLCQQFEGVRFEEEKEVMRRATVVGMTTSGAARYHSVLQRIAPKIVVIEEAAEVMEAHIITSLSTNTKHTILIGDHKQLRPKATVYELAQKYNLEISLFERMVMNSMDCKRLAIQHRMRPEIAEMTKRIYDHEIVDHETVCEFEDIVGVASNLFFIDHCKPEKLEGGLQSYSNSHEADFLVALCKYLLIHGYQRSQITILTMYTGQLLLLQEKMPKRNFGGIRVCAVDNFQGEENDIILLSLVRSNLERKIGFLGESNRICVALSRARKGFYCIGNFNLLKGQCKLWKEICDHLQTKNAIDESLPIVCKKHKNKTNVRSSSDFDIIDGGCKMPCGDRLKCGHSCDRPCHASDLDHRDSRCTKVCLTSCPNEHKCKYKCHYPRECPTCHIMVLKTIPQCGHKQSVPCSTDPATFSCREKCQKILPCGHVKTLLCFQDPLVDNQCEWICSKVLDCGHSCFMRCTDPCRCNTEIEVVLECGHRKKLLCHMKDNPPNCTERCNRVLACGHTCSGVCYEDCRIRKCATMVYKTLPCGHEKIVFCSRDPISVFCSAPCERRLDCGHKCSSVCGLLCIEVQCQVLCLKECDDGHACPKPCHYGISCGNCMKMVDVIIPKCKHSTRKSCHVDTATLVCEKPCERDKACGHPCLDICGADCENRPCKKRVDVRLSCGHQKSMLCNDAKSGTGNLQCNEIVERELCCKHIKELPCHKNPDEYKCKEKVKVKLSCGHTKSLVCSVATGNLQDIFCMVKMERKLPCGHEATLPCYRTPEEYLCEKEVEISLSCSHRKLVTCAKLRHEPRNESCDTTVTRKLACGHEKEMKCSDKQQETFCEVPCERCLPCKHPCPGKCGENCSGFKCAVIVPKFLTCGFHKMNFPCSEDVSKVVCANSCIKSLSCGHKCPGKCSEDCNLLKCQKKVLKRINCAGNHSLKMACSANPITTTCRKQCEKTLDCGHPCPGLCSEDCVNMQCMRRVEKRFPCNHEQALKCHESRTATCSAHCGRRKSSCKHICQGVCGQDCSKYPCGVVVVKTLSCGHKVKMPCSQNADEVECPAPCKEYLLCGHQCSGTCSGCHQRDSHEMCQYPCRRLLVCSHRCKARCGEPCPPCDRKCSRRCPHAMCTNHCSKPCNSCKQPCTWSCTHYQCNSLCGEDCDRPRCNAPCPKKLSCRHPCIGLCGENCPTICPVCHPKKFSSLLAGGRGKKMESARFLQLWDCNHIVEVNEMDRWMDTHPDDDVQLIRRCPKCTVAITFSYRYGRIIKKMLTDVEDVKKQVQEVEREVKNSISLIEKDLLRLNYTVRLARSIPWNWNPLTLRGTPERRVSLIFTFKNHLMILRQVQQAYPVLENIRRLQAGSQNQVDEGGLLKDIEDAFGQIKEYLEKPQLDLKTLSQVHQQTKKIFLFCHVLEAQSKALQRRIPLSDMGKTRLRSARERFALFLQGEDNSLDIEWLEKIVNTLRTEVKLPVLQVEEAPSFANFPGYQRDVWNLCGQGHIYYTTRIVRGGEEITVGGEGCTQCADADHEAS</sequence>
<dbReference type="OrthoDB" id="2423195at2759"/>
<keyword evidence="2" id="KW-0677">Repeat</keyword>
<dbReference type="Pfam" id="PF25396">
    <property type="entry name" value="ZNFX1"/>
    <property type="match status" value="1"/>
</dbReference>
<feature type="domain" description="NF-X1-type" evidence="7">
    <location>
        <begin position="1709"/>
        <end position="1732"/>
    </location>
</feature>
<feature type="domain" description="NF-X1-type" evidence="7">
    <location>
        <begin position="1573"/>
        <end position="1592"/>
    </location>
</feature>
<dbReference type="PANTHER" id="PTHR10887">
    <property type="entry name" value="DNA2/NAM7 HELICASE FAMILY"/>
    <property type="match status" value="1"/>
</dbReference>
<dbReference type="InterPro" id="IPR047187">
    <property type="entry name" value="SF1_C_Upf1"/>
</dbReference>
<feature type="region of interest" description="Disordered" evidence="6">
    <location>
        <begin position="1"/>
        <end position="110"/>
    </location>
</feature>
<evidence type="ECO:0000259" key="7">
    <source>
        <dbReference type="SMART" id="SM00438"/>
    </source>
</evidence>
<dbReference type="InterPro" id="IPR027417">
    <property type="entry name" value="P-loop_NTPase"/>
</dbReference>
<dbReference type="GO" id="GO:0008270">
    <property type="term" value="F:zinc ion binding"/>
    <property type="evidence" value="ECO:0007669"/>
    <property type="project" value="UniProtKB-KW"/>
</dbReference>
<name>A0A3M6UCQ9_POCDA</name>
<feature type="compositionally biased region" description="Basic and acidic residues" evidence="6">
    <location>
        <begin position="11"/>
        <end position="20"/>
    </location>
</feature>
<dbReference type="Gene3D" id="3.40.50.300">
    <property type="entry name" value="P-loop containing nucleotide triphosphate hydrolases"/>
    <property type="match status" value="3"/>
</dbReference>
<gene>
    <name evidence="8" type="ORF">pdam_00004653</name>
</gene>
<dbReference type="Pfam" id="PF13087">
    <property type="entry name" value="AAA_12"/>
    <property type="match status" value="1"/>
</dbReference>
<keyword evidence="4" id="KW-0862">Zinc</keyword>
<dbReference type="InterPro" id="IPR045055">
    <property type="entry name" value="DNA2/NAM7-like"/>
</dbReference>
<accession>A0A3M6UCQ9</accession>
<feature type="domain" description="NF-X1-type" evidence="7">
    <location>
        <begin position="1654"/>
        <end position="1677"/>
    </location>
</feature>
<dbReference type="InterPro" id="IPR058254">
    <property type="entry name" value="zf-CHCC_shd"/>
</dbReference>
<evidence type="ECO:0000256" key="1">
    <source>
        <dbReference type="ARBA" id="ARBA00022723"/>
    </source>
</evidence>
<evidence type="ECO:0000313" key="9">
    <source>
        <dbReference type="Proteomes" id="UP000275408"/>
    </source>
</evidence>
<dbReference type="CDD" id="cd17936">
    <property type="entry name" value="EEXXEc_NFX1"/>
    <property type="match status" value="1"/>
</dbReference>
<dbReference type="FunFam" id="3.40.50.300:FF:000742">
    <property type="entry name" value="NFX1-type zinc finger-containing protein 1"/>
    <property type="match status" value="1"/>
</dbReference>
<reference evidence="8 9" key="1">
    <citation type="journal article" date="2018" name="Sci. Rep.">
        <title>Comparative analysis of the Pocillopora damicornis genome highlights role of immune system in coral evolution.</title>
        <authorList>
            <person name="Cunning R."/>
            <person name="Bay R.A."/>
            <person name="Gillette P."/>
            <person name="Baker A.C."/>
            <person name="Traylor-Knowles N."/>
        </authorList>
    </citation>
    <scope>NUCLEOTIDE SEQUENCE [LARGE SCALE GENOMIC DNA]</scope>
    <source>
        <strain evidence="8">RSMAS</strain>
        <tissue evidence="8">Whole animal</tissue>
    </source>
</reference>
<dbReference type="Pfam" id="PF26600">
    <property type="entry name" value="zf-CHCC_shd"/>
    <property type="match status" value="1"/>
</dbReference>
<dbReference type="CDD" id="cd18808">
    <property type="entry name" value="SF1_C_Upf1"/>
    <property type="match status" value="1"/>
</dbReference>
<keyword evidence="5" id="KW-0175">Coiled coil</keyword>
<dbReference type="GO" id="GO:0004386">
    <property type="term" value="F:helicase activity"/>
    <property type="evidence" value="ECO:0007669"/>
    <property type="project" value="InterPro"/>
</dbReference>
<feature type="coiled-coil region" evidence="5">
    <location>
        <begin position="2349"/>
        <end position="2376"/>
    </location>
</feature>
<feature type="region of interest" description="Disordered" evidence="6">
    <location>
        <begin position="989"/>
        <end position="1027"/>
    </location>
</feature>
<dbReference type="InterPro" id="IPR057373">
    <property type="entry name" value="ZNFX1"/>
</dbReference>
<evidence type="ECO:0000313" key="8">
    <source>
        <dbReference type="EMBL" id="RMX51304.1"/>
    </source>
</evidence>
<feature type="domain" description="NF-X1-type" evidence="7">
    <location>
        <begin position="1736"/>
        <end position="1755"/>
    </location>
</feature>
<feature type="domain" description="NF-X1-type" evidence="7">
    <location>
        <begin position="1464"/>
        <end position="1485"/>
    </location>
</feature>
<feature type="domain" description="NF-X1-type" evidence="7">
    <location>
        <begin position="2126"/>
        <end position="2149"/>
    </location>
</feature>
<feature type="domain" description="NF-X1-type" evidence="7">
    <location>
        <begin position="2258"/>
        <end position="2276"/>
    </location>
</feature>
<evidence type="ECO:0000256" key="2">
    <source>
        <dbReference type="ARBA" id="ARBA00022737"/>
    </source>
</evidence>
<feature type="compositionally biased region" description="Basic and acidic residues" evidence="6">
    <location>
        <begin position="66"/>
        <end position="76"/>
    </location>
</feature>
<evidence type="ECO:0000256" key="6">
    <source>
        <dbReference type="SAM" id="MobiDB-lite"/>
    </source>
</evidence>
<dbReference type="SUPFAM" id="SSF52540">
    <property type="entry name" value="P-loop containing nucleoside triphosphate hydrolases"/>
    <property type="match status" value="1"/>
</dbReference>